<name>A0ABR1L9V8_9PEZI</name>
<evidence type="ECO:0000313" key="3">
    <source>
        <dbReference type="Proteomes" id="UP001360953"/>
    </source>
</evidence>
<organism evidence="2 3">
    <name type="scientific">Phyllosticta citribraziliensis</name>
    <dbReference type="NCBI Taxonomy" id="989973"/>
    <lineage>
        <taxon>Eukaryota</taxon>
        <taxon>Fungi</taxon>
        <taxon>Dikarya</taxon>
        <taxon>Ascomycota</taxon>
        <taxon>Pezizomycotina</taxon>
        <taxon>Dothideomycetes</taxon>
        <taxon>Dothideomycetes incertae sedis</taxon>
        <taxon>Botryosphaeriales</taxon>
        <taxon>Phyllostictaceae</taxon>
        <taxon>Phyllosticta</taxon>
    </lineage>
</organism>
<evidence type="ECO:0000313" key="2">
    <source>
        <dbReference type="EMBL" id="KAK7532026.1"/>
    </source>
</evidence>
<feature type="compositionally biased region" description="Basic and acidic residues" evidence="1">
    <location>
        <begin position="259"/>
        <end position="278"/>
    </location>
</feature>
<feature type="region of interest" description="Disordered" evidence="1">
    <location>
        <begin position="193"/>
        <end position="215"/>
    </location>
</feature>
<feature type="region of interest" description="Disordered" evidence="1">
    <location>
        <begin position="246"/>
        <end position="319"/>
    </location>
</feature>
<gene>
    <name evidence="2" type="ORF">J3D65DRAFT_670677</name>
</gene>
<sequence length="349" mass="41309">MAAEQPQPGSRLDLSKEYWSMRMEEDERIDHFRRRVYKVEKSLDYDLEPQSPKKQPFVDLWLARLQPRMIERLKKETGQQLEFETVGDVFDTARKIEFDDRVRRAKRYGALRVRPGETFGDFQARISFFEETLQYVMPEPNWIPENRIVDQWIVRIGSEHRERLRRHTNSLKNISTEKEFLAALRELDEIEAQKKETQGDEIGDQPGPREDNGEVDAGALERGELKKEDGDRQAHGYELLMEEDHAENQEQAQDGEAMEDTKPELTAEDSHETAHEPRPLYTALPPIQNRPRRQKTPYRRERDRQKNREWRQRKKQRRTLEQVAAGLHNHFAEANNILGHAPKYPFPSF</sequence>
<feature type="compositionally biased region" description="Basic and acidic residues" evidence="1">
    <location>
        <begin position="298"/>
        <end position="310"/>
    </location>
</feature>
<protein>
    <submittedName>
        <fullName evidence="2">Uncharacterized protein</fullName>
    </submittedName>
</protein>
<comment type="caution">
    <text evidence="2">The sequence shown here is derived from an EMBL/GenBank/DDBJ whole genome shotgun (WGS) entry which is preliminary data.</text>
</comment>
<dbReference type="GeneID" id="92036225"/>
<proteinExistence type="predicted"/>
<dbReference type="EMBL" id="JBBPEH010000011">
    <property type="protein sequence ID" value="KAK7532026.1"/>
    <property type="molecule type" value="Genomic_DNA"/>
</dbReference>
<dbReference type="Proteomes" id="UP001360953">
    <property type="component" value="Unassembled WGS sequence"/>
</dbReference>
<dbReference type="RefSeq" id="XP_066651696.1">
    <property type="nucleotide sequence ID" value="XM_066803319.1"/>
</dbReference>
<keyword evidence="3" id="KW-1185">Reference proteome</keyword>
<reference evidence="2 3" key="1">
    <citation type="submission" date="2024-04" db="EMBL/GenBank/DDBJ databases">
        <title>Phyllosticta paracitricarpa is synonymous to the EU quarantine fungus P. citricarpa based on phylogenomic analyses.</title>
        <authorList>
            <consortium name="Lawrence Berkeley National Laboratory"/>
            <person name="Van ingen-buijs V.A."/>
            <person name="Van westerhoven A.C."/>
            <person name="Haridas S."/>
            <person name="Skiadas P."/>
            <person name="Martin F."/>
            <person name="Groenewald J.Z."/>
            <person name="Crous P.W."/>
            <person name="Seidl M.F."/>
        </authorList>
    </citation>
    <scope>NUCLEOTIDE SEQUENCE [LARGE SCALE GENOMIC DNA]</scope>
    <source>
        <strain evidence="2 3">CPC 17464</strain>
    </source>
</reference>
<evidence type="ECO:0000256" key="1">
    <source>
        <dbReference type="SAM" id="MobiDB-lite"/>
    </source>
</evidence>
<accession>A0ABR1L9V8</accession>